<protein>
    <submittedName>
        <fullName evidence="1">Uncharacterized protein</fullName>
    </submittedName>
</protein>
<evidence type="ECO:0000313" key="1">
    <source>
        <dbReference type="EMBL" id="QNN77160.1"/>
    </source>
</evidence>
<accession>A0A7G9TAN5</accession>
<gene>
    <name evidence="1" type="ORF">IAE60_14700</name>
</gene>
<evidence type="ECO:0000313" key="2">
    <source>
        <dbReference type="Proteomes" id="UP000515838"/>
    </source>
</evidence>
<proteinExistence type="predicted"/>
<organism evidence="1 2">
    <name type="scientific">Pseudoxanthomonas mexicana</name>
    <dbReference type="NCBI Taxonomy" id="128785"/>
    <lineage>
        <taxon>Bacteria</taxon>
        <taxon>Pseudomonadati</taxon>
        <taxon>Pseudomonadota</taxon>
        <taxon>Gammaproteobacteria</taxon>
        <taxon>Lysobacterales</taxon>
        <taxon>Lysobacteraceae</taxon>
        <taxon>Pseudoxanthomonas</taxon>
    </lineage>
</organism>
<dbReference type="GeneID" id="81472233"/>
<dbReference type="EMBL" id="CP060731">
    <property type="protein sequence ID" value="QNN77160.1"/>
    <property type="molecule type" value="Genomic_DNA"/>
</dbReference>
<dbReference type="RefSeq" id="WP_187572818.1">
    <property type="nucleotide sequence ID" value="NZ_CP060731.1"/>
</dbReference>
<name>A0A7G9TAN5_PSEMX</name>
<dbReference type="AlphaFoldDB" id="A0A7G9TAN5"/>
<dbReference type="Proteomes" id="UP000515838">
    <property type="component" value="Chromosome"/>
</dbReference>
<reference evidence="1 2" key="1">
    <citation type="submission" date="2020-08" db="EMBL/GenBank/DDBJ databases">
        <title>Streptomycin Non-resistant strain, P. mexicana.</title>
        <authorList>
            <person name="Ganesh-Kumar S."/>
            <person name="Zhe T."/>
            <person name="Yu Z."/>
            <person name="Min Y."/>
        </authorList>
    </citation>
    <scope>NUCLEOTIDE SEQUENCE [LARGE SCALE GENOMIC DNA]</scope>
    <source>
        <strain evidence="1 2">GTZY2</strain>
    </source>
</reference>
<sequence>MPRLPDPFAHAWTDTTMPCAVIDIQSELRFWEDTFACQPFHRPGTPFRCYVPTLKFAYDTYLLSRRRSLHELLPTLPARYDAAIVRGTRLDWPWARAIIERVWARLNAPLEEDPPLFALPPALLEERALLDHAMQRRSDVHAIMANVNQKGPTRLNPR</sequence>